<dbReference type="PROSITE" id="PS50893">
    <property type="entry name" value="ABC_TRANSPORTER_2"/>
    <property type="match status" value="1"/>
</dbReference>
<dbReference type="KEGG" id="dti:Desti_2151"/>
<evidence type="ECO:0000256" key="4">
    <source>
        <dbReference type="ARBA" id="ARBA00022840"/>
    </source>
</evidence>
<evidence type="ECO:0000256" key="1">
    <source>
        <dbReference type="ARBA" id="ARBA00005417"/>
    </source>
</evidence>
<dbReference type="AlphaFoldDB" id="I4C5K8"/>
<keyword evidence="2" id="KW-0813">Transport</keyword>
<keyword evidence="8" id="KW-1185">Reference proteome</keyword>
<gene>
    <name evidence="7" type="ordered locus">Desti_2151</name>
</gene>
<dbReference type="PANTHER" id="PTHR43820:SF4">
    <property type="entry name" value="HIGH-AFFINITY BRANCHED-CHAIN AMINO ACID TRANSPORT ATP-BINDING PROTEIN LIVF"/>
    <property type="match status" value="1"/>
</dbReference>
<dbReference type="SUPFAM" id="SSF52540">
    <property type="entry name" value="P-loop containing nucleoside triphosphate hydrolases"/>
    <property type="match status" value="1"/>
</dbReference>
<dbReference type="GO" id="GO:0015658">
    <property type="term" value="F:branched-chain amino acid transmembrane transporter activity"/>
    <property type="evidence" value="ECO:0007669"/>
    <property type="project" value="TreeGrafter"/>
</dbReference>
<dbReference type="InterPro" id="IPR027417">
    <property type="entry name" value="P-loop_NTPase"/>
</dbReference>
<dbReference type="GO" id="GO:0016887">
    <property type="term" value="F:ATP hydrolysis activity"/>
    <property type="evidence" value="ECO:0007669"/>
    <property type="project" value="InterPro"/>
</dbReference>
<dbReference type="Gene3D" id="3.40.50.300">
    <property type="entry name" value="P-loop containing nucleotide triphosphate hydrolases"/>
    <property type="match status" value="1"/>
</dbReference>
<dbReference type="STRING" id="706587.Desti_2151"/>
<dbReference type="PATRIC" id="fig|706587.4.peg.2475"/>
<dbReference type="InterPro" id="IPR003593">
    <property type="entry name" value="AAA+_ATPase"/>
</dbReference>
<sequence length="236" mass="26114">MAWLEIRDLKAFYHGTEVLHGLDLRVDEGDFVAVIGSNGAGKTTLLRSISRLIAVQGSILFGGQDMVRSRPRDCVRQGIVHCPEGRLLFPEMTVLQNLMMGAFLRRDTDGVRQDLERVYDYLPTLANRKNQWAATLSGGEQQMVAIGRAIMGHPRLLTLDEPSFGLAPLVVNAIFEVIKRLNAEGVTILLVEQNASLALEFSRFAYVLEEGRIVDEGLSIGLSTKKSILQAYLGMD</sequence>
<dbReference type="InterPro" id="IPR003439">
    <property type="entry name" value="ABC_transporter-like_ATP-bd"/>
</dbReference>
<dbReference type="CDD" id="cd03224">
    <property type="entry name" value="ABC_TM1139_LivF_branched"/>
    <property type="match status" value="1"/>
</dbReference>
<reference evidence="8" key="1">
    <citation type="submission" date="2012-06" db="EMBL/GenBank/DDBJ databases">
        <title>Complete sequence of chromosome of Desulfomonile tiedjei DSM 6799.</title>
        <authorList>
            <person name="Lucas S."/>
            <person name="Copeland A."/>
            <person name="Lapidus A."/>
            <person name="Glavina del Rio T."/>
            <person name="Dalin E."/>
            <person name="Tice H."/>
            <person name="Bruce D."/>
            <person name="Goodwin L."/>
            <person name="Pitluck S."/>
            <person name="Peters L."/>
            <person name="Ovchinnikova G."/>
            <person name="Zeytun A."/>
            <person name="Lu M."/>
            <person name="Kyrpides N."/>
            <person name="Mavromatis K."/>
            <person name="Ivanova N."/>
            <person name="Brettin T."/>
            <person name="Detter J.C."/>
            <person name="Han C."/>
            <person name="Larimer F."/>
            <person name="Land M."/>
            <person name="Hauser L."/>
            <person name="Markowitz V."/>
            <person name="Cheng J.-F."/>
            <person name="Hugenholtz P."/>
            <person name="Woyke T."/>
            <person name="Wu D."/>
            <person name="Spring S."/>
            <person name="Schroeder M."/>
            <person name="Brambilla E."/>
            <person name="Klenk H.-P."/>
            <person name="Eisen J.A."/>
        </authorList>
    </citation>
    <scope>NUCLEOTIDE SEQUENCE [LARGE SCALE GENOMIC DNA]</scope>
    <source>
        <strain evidence="8">ATCC 49306 / DSM 6799 / DCB-1</strain>
    </source>
</reference>
<dbReference type="PANTHER" id="PTHR43820">
    <property type="entry name" value="HIGH-AFFINITY BRANCHED-CHAIN AMINO ACID TRANSPORT ATP-BINDING PROTEIN LIVF"/>
    <property type="match status" value="1"/>
</dbReference>
<keyword evidence="4 7" id="KW-0067">ATP-binding</keyword>
<evidence type="ECO:0000313" key="8">
    <source>
        <dbReference type="Proteomes" id="UP000006055"/>
    </source>
</evidence>
<evidence type="ECO:0000256" key="2">
    <source>
        <dbReference type="ARBA" id="ARBA00022448"/>
    </source>
</evidence>
<dbReference type="RefSeq" id="WP_014809992.1">
    <property type="nucleotide sequence ID" value="NC_018025.1"/>
</dbReference>
<evidence type="ECO:0000313" key="7">
    <source>
        <dbReference type="EMBL" id="AFM24849.1"/>
    </source>
</evidence>
<name>I4C5K8_DESTA</name>
<dbReference type="GO" id="GO:0005524">
    <property type="term" value="F:ATP binding"/>
    <property type="evidence" value="ECO:0007669"/>
    <property type="project" value="UniProtKB-KW"/>
</dbReference>
<feature type="domain" description="ABC transporter" evidence="6">
    <location>
        <begin position="4"/>
        <end position="235"/>
    </location>
</feature>
<evidence type="ECO:0000256" key="3">
    <source>
        <dbReference type="ARBA" id="ARBA00022741"/>
    </source>
</evidence>
<dbReference type="EMBL" id="CP003360">
    <property type="protein sequence ID" value="AFM24849.1"/>
    <property type="molecule type" value="Genomic_DNA"/>
</dbReference>
<dbReference type="OrthoDB" id="9809450at2"/>
<evidence type="ECO:0000259" key="6">
    <source>
        <dbReference type="PROSITE" id="PS50893"/>
    </source>
</evidence>
<dbReference type="SMART" id="SM00382">
    <property type="entry name" value="AAA"/>
    <property type="match status" value="1"/>
</dbReference>
<dbReference type="InterPro" id="IPR017871">
    <property type="entry name" value="ABC_transporter-like_CS"/>
</dbReference>
<dbReference type="HOGENOM" id="CLU_000604_1_2_7"/>
<dbReference type="PROSITE" id="PS00211">
    <property type="entry name" value="ABC_TRANSPORTER_1"/>
    <property type="match status" value="1"/>
</dbReference>
<organism evidence="7 8">
    <name type="scientific">Desulfomonile tiedjei (strain ATCC 49306 / DSM 6799 / DCB-1)</name>
    <dbReference type="NCBI Taxonomy" id="706587"/>
    <lineage>
        <taxon>Bacteria</taxon>
        <taxon>Pseudomonadati</taxon>
        <taxon>Thermodesulfobacteriota</taxon>
        <taxon>Desulfomonilia</taxon>
        <taxon>Desulfomonilales</taxon>
        <taxon>Desulfomonilaceae</taxon>
        <taxon>Desulfomonile</taxon>
    </lineage>
</organism>
<dbReference type="Proteomes" id="UP000006055">
    <property type="component" value="Chromosome"/>
</dbReference>
<accession>I4C5K8</accession>
<proteinExistence type="inferred from homology"/>
<protein>
    <submittedName>
        <fullName evidence="7">Amino acid/amide ABC transporter ATP-binding protein 2, HAAT family</fullName>
    </submittedName>
</protein>
<comment type="similarity">
    <text evidence="1">Belongs to the ABC transporter superfamily.</text>
</comment>
<dbReference type="InterPro" id="IPR052156">
    <property type="entry name" value="BCAA_Transport_ATP-bd_LivF"/>
</dbReference>
<evidence type="ECO:0000256" key="5">
    <source>
        <dbReference type="ARBA" id="ARBA00022970"/>
    </source>
</evidence>
<dbReference type="Pfam" id="PF00005">
    <property type="entry name" value="ABC_tran"/>
    <property type="match status" value="1"/>
</dbReference>
<dbReference type="GO" id="GO:0015807">
    <property type="term" value="P:L-amino acid transport"/>
    <property type="evidence" value="ECO:0007669"/>
    <property type="project" value="TreeGrafter"/>
</dbReference>
<keyword evidence="5" id="KW-0029">Amino-acid transport</keyword>
<dbReference type="eggNOG" id="COG0410">
    <property type="taxonomic scope" value="Bacteria"/>
</dbReference>
<keyword evidence="3" id="KW-0547">Nucleotide-binding</keyword>